<evidence type="ECO:0000256" key="5">
    <source>
        <dbReference type="ARBA" id="ARBA00022747"/>
    </source>
</evidence>
<dbReference type="InterPro" id="IPR029063">
    <property type="entry name" value="SAM-dependent_MTases_sf"/>
</dbReference>
<reference evidence="7 8" key="1">
    <citation type="submission" date="2020-08" db="EMBL/GenBank/DDBJ databases">
        <title>Genomic Encyclopedia of Type Strains, Phase IV (KMG-IV): sequencing the most valuable type-strain genomes for metagenomic binning, comparative biology and taxonomic classification.</title>
        <authorList>
            <person name="Goeker M."/>
        </authorList>
    </citation>
    <scope>NUCLEOTIDE SEQUENCE [LARGE SCALE GENOMIC DNA]</scope>
    <source>
        <strain evidence="7 8">DSM 100021</strain>
    </source>
</reference>
<protein>
    <recommendedName>
        <fullName evidence="1">DNA (cytosine-5-)-methyltransferase</fullName>
        <ecNumber evidence="1">2.1.1.37</ecNumber>
    </recommendedName>
</protein>
<name>A0A7W6HJ00_9HYPH</name>
<proteinExistence type="predicted"/>
<evidence type="ECO:0000256" key="2">
    <source>
        <dbReference type="ARBA" id="ARBA00022603"/>
    </source>
</evidence>
<dbReference type="PANTHER" id="PTHR10629">
    <property type="entry name" value="CYTOSINE-SPECIFIC METHYLTRANSFERASE"/>
    <property type="match status" value="1"/>
</dbReference>
<keyword evidence="3 7" id="KW-0808">Transferase</keyword>
<gene>
    <name evidence="7" type="ORF">GGQ71_000057</name>
</gene>
<dbReference type="Pfam" id="PF00145">
    <property type="entry name" value="DNA_methylase"/>
    <property type="match status" value="1"/>
</dbReference>
<evidence type="ECO:0000256" key="1">
    <source>
        <dbReference type="ARBA" id="ARBA00011975"/>
    </source>
</evidence>
<comment type="caution">
    <text evidence="7">The sequence shown here is derived from an EMBL/GenBank/DDBJ whole genome shotgun (WGS) entry which is preliminary data.</text>
</comment>
<dbReference type="Proteomes" id="UP000544107">
    <property type="component" value="Unassembled WGS sequence"/>
</dbReference>
<dbReference type="InterPro" id="IPR001525">
    <property type="entry name" value="C5_MeTfrase"/>
</dbReference>
<dbReference type="GO" id="GO:0032259">
    <property type="term" value="P:methylation"/>
    <property type="evidence" value="ECO:0007669"/>
    <property type="project" value="UniProtKB-KW"/>
</dbReference>
<comment type="catalytic activity">
    <reaction evidence="6">
        <text>a 2'-deoxycytidine in DNA + S-adenosyl-L-methionine = a 5-methyl-2'-deoxycytidine in DNA + S-adenosyl-L-homocysteine + H(+)</text>
        <dbReference type="Rhea" id="RHEA:13681"/>
        <dbReference type="Rhea" id="RHEA-COMP:11369"/>
        <dbReference type="Rhea" id="RHEA-COMP:11370"/>
        <dbReference type="ChEBI" id="CHEBI:15378"/>
        <dbReference type="ChEBI" id="CHEBI:57856"/>
        <dbReference type="ChEBI" id="CHEBI:59789"/>
        <dbReference type="ChEBI" id="CHEBI:85452"/>
        <dbReference type="ChEBI" id="CHEBI:85454"/>
        <dbReference type="EC" id="2.1.1.37"/>
    </reaction>
</comment>
<evidence type="ECO:0000313" key="7">
    <source>
        <dbReference type="EMBL" id="MBB4005821.1"/>
    </source>
</evidence>
<dbReference type="Gene3D" id="3.40.50.150">
    <property type="entry name" value="Vaccinia Virus protein VP39"/>
    <property type="match status" value="1"/>
</dbReference>
<dbReference type="AlphaFoldDB" id="A0A7W6HJ00"/>
<dbReference type="GO" id="GO:0003677">
    <property type="term" value="F:DNA binding"/>
    <property type="evidence" value="ECO:0007669"/>
    <property type="project" value="TreeGrafter"/>
</dbReference>
<dbReference type="PANTHER" id="PTHR10629:SF52">
    <property type="entry name" value="DNA (CYTOSINE-5)-METHYLTRANSFERASE 1"/>
    <property type="match status" value="1"/>
</dbReference>
<keyword evidence="4" id="KW-0949">S-adenosyl-L-methionine</keyword>
<organism evidence="7 8">
    <name type="scientific">Allorhizobium taibaishanense</name>
    <dbReference type="NCBI Taxonomy" id="887144"/>
    <lineage>
        <taxon>Bacteria</taxon>
        <taxon>Pseudomonadati</taxon>
        <taxon>Pseudomonadota</taxon>
        <taxon>Alphaproteobacteria</taxon>
        <taxon>Hyphomicrobiales</taxon>
        <taxon>Rhizobiaceae</taxon>
        <taxon>Rhizobium/Agrobacterium group</taxon>
        <taxon>Allorhizobium</taxon>
    </lineage>
</organism>
<dbReference type="InterPro" id="IPR050390">
    <property type="entry name" value="C5-Methyltransferase"/>
</dbReference>
<dbReference type="SUPFAM" id="SSF53335">
    <property type="entry name" value="S-adenosyl-L-methionine-dependent methyltransferases"/>
    <property type="match status" value="1"/>
</dbReference>
<evidence type="ECO:0000256" key="6">
    <source>
        <dbReference type="ARBA" id="ARBA00047422"/>
    </source>
</evidence>
<evidence type="ECO:0000256" key="4">
    <source>
        <dbReference type="ARBA" id="ARBA00022691"/>
    </source>
</evidence>
<evidence type="ECO:0000313" key="8">
    <source>
        <dbReference type="Proteomes" id="UP000544107"/>
    </source>
</evidence>
<accession>A0A7W6HJ00</accession>
<keyword evidence="5" id="KW-0680">Restriction system</keyword>
<sequence>MNMSFLPDDFLASTSTPALTAGRPMIVDSFAGGGGASTGIEMALGRSPDIAINHNPAALALHAANHPETLHLSENVYRVDPLDHMRGKHIGLMHFSPDCKHFSKAKGGKPVERNIRDLAWIIPGWIERIQKSGGKVDVVTMENVEEWKDWGPLVQTHKGLMPDPERRGETFAAWSKAIKKLGGKMEFREIRACDFGAPTIRKRLFLVIRFDGKPIVWPEPTHGAPDDPDVIAGKKLPWRTAAECIDWSLPCPSIFDTAANIFTKHRLRAVRPLADATMARVARGMKRYVLDAERPFLVSVAHGYSGGRREYSIEDPMGTVTSGGISHAVVSPHLASYYSHMDGRSERVSELDDPIATIPTENRHSLIAPSISRFNSGATGSAMDEPLSTVTANSFIKRPGGCAPLGVLAPHLMTMRNSGKPFNEADKPAHTITAGGAGLSVVAPVLTHAQQGGAVRSVEAPHHTICASTKDQNSVIIPTLVQTGYGERAGQAPRTMDIEKPLGTVVAGGVKHAVAAAFLAQHNNDSRRVGGINPGRAADEPMSTVTQSGAQQGAVSAFIARQFGNSTGHAVEEPAGTVVAGVNKSQLVTPYLSHLYTSNTAGGQGDLRVPIKTITAGGGHAAYVSPFMASYYGMDTKGAEDEPCHTITTKDRHGHVEAGVSVPPFTAGQEDRARQVADFLRSFGFWDEREFVTLVIDGQTYVVVDIGIRMLTPRELYNAQGFPPDYVIDGGWQTPSDGGAPVWVDFPKSVQVSCVGNSVSPPPYAAIVAANCQDLVEFREAAE</sequence>
<dbReference type="GO" id="GO:0044027">
    <property type="term" value="P:negative regulation of gene expression via chromosomal CpG island methylation"/>
    <property type="evidence" value="ECO:0007669"/>
    <property type="project" value="TreeGrafter"/>
</dbReference>
<keyword evidence="2 7" id="KW-0489">Methyltransferase</keyword>
<dbReference type="Gene3D" id="3.90.120.10">
    <property type="entry name" value="DNA Methylase, subunit A, domain 2"/>
    <property type="match status" value="1"/>
</dbReference>
<dbReference type="EC" id="2.1.1.37" evidence="1"/>
<dbReference type="GO" id="GO:0009307">
    <property type="term" value="P:DNA restriction-modification system"/>
    <property type="evidence" value="ECO:0007669"/>
    <property type="project" value="UniProtKB-KW"/>
</dbReference>
<dbReference type="GO" id="GO:0003886">
    <property type="term" value="F:DNA (cytosine-5-)-methyltransferase activity"/>
    <property type="evidence" value="ECO:0007669"/>
    <property type="project" value="UniProtKB-EC"/>
</dbReference>
<evidence type="ECO:0000256" key="3">
    <source>
        <dbReference type="ARBA" id="ARBA00022679"/>
    </source>
</evidence>
<dbReference type="EMBL" id="JACIED010000001">
    <property type="protein sequence ID" value="MBB4005821.1"/>
    <property type="molecule type" value="Genomic_DNA"/>
</dbReference>